<dbReference type="Proteomes" id="UP000007939">
    <property type="component" value="Chromosome"/>
</dbReference>
<dbReference type="SUPFAM" id="SSF52540">
    <property type="entry name" value="P-loop containing nucleoside triphosphate hydrolases"/>
    <property type="match status" value="1"/>
</dbReference>
<dbReference type="InterPro" id="IPR027417">
    <property type="entry name" value="P-loop_NTPase"/>
</dbReference>
<dbReference type="EMBL" id="CP002659">
    <property type="protein sequence ID" value="AEC02078.1"/>
    <property type="molecule type" value="Genomic_DNA"/>
</dbReference>
<dbReference type="Gene3D" id="3.40.50.300">
    <property type="entry name" value="P-loop containing nucleotide triphosphate hydrolases"/>
    <property type="match status" value="1"/>
</dbReference>
<keyword evidence="1" id="KW-0418">Kinase</keyword>
<accession>F4GHW5</accession>
<gene>
    <name evidence="1" type="ordered locus">Spico_0854</name>
</gene>
<sequence>MKTTTVFTIGRQFGSGGRSVGRRLAEKLEIPFYDRELIALAAKESGLSETLFENADEKATSSLFYSMVMGTYPLGGGAIAGRSEMPLNDQLFLIQSKTIHALAEKGSCVIVGRCADYVLRDLPNVLNIFIHARMPERIKRAIENYGEDEKKAESVCIKKDKQRANFYNYYSDRKWDQSETYDLTLDSGVLGLEGSVDLIIAYDEMFRKTEGKKRMVST</sequence>
<reference evidence="2" key="1">
    <citation type="submission" date="2011-04" db="EMBL/GenBank/DDBJ databases">
        <title>The complete genome of Spirochaeta coccoides DSM 17374.</title>
        <authorList>
            <person name="Lucas S."/>
            <person name="Copeland A."/>
            <person name="Lapidus A."/>
            <person name="Bruce D."/>
            <person name="Goodwin L."/>
            <person name="Pitluck S."/>
            <person name="Peters L."/>
            <person name="Kyrpides N."/>
            <person name="Mavromatis K."/>
            <person name="Pagani I."/>
            <person name="Ivanova N."/>
            <person name="Ovchinnikova G."/>
            <person name="Lu M."/>
            <person name="Detter J.C."/>
            <person name="Tapia R."/>
            <person name="Han C."/>
            <person name="Land M."/>
            <person name="Hauser L."/>
            <person name="Markowitz V."/>
            <person name="Cheng J.-F."/>
            <person name="Hugenholtz P."/>
            <person name="Woyke T."/>
            <person name="Wu D."/>
            <person name="Spring S."/>
            <person name="Schroeder M."/>
            <person name="Brambilla E."/>
            <person name="Klenk H.-P."/>
            <person name="Eisen J.A."/>
        </authorList>
    </citation>
    <scope>NUCLEOTIDE SEQUENCE [LARGE SCALE GENOMIC DNA]</scope>
    <source>
        <strain evidence="2">ATCC BAA-1237 / DSM 17374 / SPN1</strain>
    </source>
</reference>
<dbReference type="eggNOG" id="COG0283">
    <property type="taxonomic scope" value="Bacteria"/>
</dbReference>
<organism evidence="1 2">
    <name type="scientific">Parasphaerochaeta coccoides (strain ATCC BAA-1237 / DSM 17374 / SPN1)</name>
    <name type="common">Sphaerochaeta coccoides</name>
    <dbReference type="NCBI Taxonomy" id="760011"/>
    <lineage>
        <taxon>Bacteria</taxon>
        <taxon>Pseudomonadati</taxon>
        <taxon>Spirochaetota</taxon>
        <taxon>Spirochaetia</taxon>
        <taxon>Spirochaetales</taxon>
        <taxon>Sphaerochaetaceae</taxon>
        <taxon>Parasphaerochaeta</taxon>
    </lineage>
</organism>
<dbReference type="OrthoDB" id="9781180at2"/>
<evidence type="ECO:0000313" key="2">
    <source>
        <dbReference type="Proteomes" id="UP000007939"/>
    </source>
</evidence>
<proteinExistence type="predicted"/>
<protein>
    <submittedName>
        <fullName evidence="1">Cytidylate kinase</fullName>
    </submittedName>
</protein>
<name>F4GHW5_PARC1</name>
<dbReference type="HOGENOM" id="CLU_065155_3_1_12"/>
<dbReference type="Pfam" id="PF13189">
    <property type="entry name" value="Cytidylate_kin2"/>
    <property type="match status" value="1"/>
</dbReference>
<dbReference type="AlphaFoldDB" id="F4GHW5"/>
<dbReference type="RefSeq" id="WP_013739474.1">
    <property type="nucleotide sequence ID" value="NC_015436.1"/>
</dbReference>
<dbReference type="STRING" id="760011.Spico_0854"/>
<evidence type="ECO:0000313" key="1">
    <source>
        <dbReference type="EMBL" id="AEC02078.1"/>
    </source>
</evidence>
<dbReference type="KEGG" id="scc:Spico_0854"/>
<dbReference type="GO" id="GO:0016301">
    <property type="term" value="F:kinase activity"/>
    <property type="evidence" value="ECO:0007669"/>
    <property type="project" value="UniProtKB-KW"/>
</dbReference>
<keyword evidence="2" id="KW-1185">Reference proteome</keyword>
<reference evidence="1 2" key="2">
    <citation type="journal article" date="2012" name="Stand. Genomic Sci.">
        <title>Complete genome sequence of the termite hindgut bacterium Spirochaeta coccoides type strain (SPN1(T)), reclassification in the genus Sphaerochaeta as Sphaerochaeta coccoides comb. nov. and emendations of the family Spirochaetaceae and the genus Sphaerochaeta.</title>
        <authorList>
            <person name="Abt B."/>
            <person name="Han C."/>
            <person name="Scheuner C."/>
            <person name="Lu M."/>
            <person name="Lapidus A."/>
            <person name="Nolan M."/>
            <person name="Lucas S."/>
            <person name="Hammon N."/>
            <person name="Deshpande S."/>
            <person name="Cheng J.F."/>
            <person name="Tapia R."/>
            <person name="Goodwin L.A."/>
            <person name="Pitluck S."/>
            <person name="Liolios K."/>
            <person name="Pagani I."/>
            <person name="Ivanova N."/>
            <person name="Mavromatis K."/>
            <person name="Mikhailova N."/>
            <person name="Huntemann M."/>
            <person name="Pati A."/>
            <person name="Chen A."/>
            <person name="Palaniappan K."/>
            <person name="Land M."/>
            <person name="Hauser L."/>
            <person name="Brambilla E.M."/>
            <person name="Rohde M."/>
            <person name="Spring S."/>
            <person name="Gronow S."/>
            <person name="Goker M."/>
            <person name="Woyke T."/>
            <person name="Bristow J."/>
            <person name="Eisen J.A."/>
            <person name="Markowitz V."/>
            <person name="Hugenholtz P."/>
            <person name="Kyrpides N.C."/>
            <person name="Klenk H.P."/>
            <person name="Detter J.C."/>
        </authorList>
    </citation>
    <scope>NUCLEOTIDE SEQUENCE [LARGE SCALE GENOMIC DNA]</scope>
    <source>
        <strain evidence="2">ATCC BAA-1237 / DSM 17374 / SPN1</strain>
    </source>
</reference>
<keyword evidence="1" id="KW-0808">Transferase</keyword>